<sequence>MIAGTALLERAINYTLGSLRVVTPAALCRTTPCADWNLQELLDHVNDAFQALSEAASGQITPNPPPPHAPNPNPALALRDGARELLGRWTGMLTSDPILIADRHLTSPMVAAVGAIEITIHGWDVSKACGEHHPIPPLMAEELLDLALLFITRSDRPARFASPLTVPPCAPAQDHLLAYLGRDPDWRPHP</sequence>
<gene>
    <name evidence="2" type="ORF">SAMN05421869_11194</name>
</gene>
<dbReference type="NCBIfam" id="TIGR03083">
    <property type="entry name" value="maleylpyruvate isomerase family mycothiol-dependent enzyme"/>
    <property type="match status" value="1"/>
</dbReference>
<dbReference type="AlphaFoldDB" id="A0A1G8UTQ3"/>
<dbReference type="Proteomes" id="UP000199202">
    <property type="component" value="Unassembled WGS sequence"/>
</dbReference>
<dbReference type="OrthoDB" id="5185819at2"/>
<name>A0A1G8UTQ3_9ACTN</name>
<dbReference type="InterPro" id="IPR017517">
    <property type="entry name" value="Maleyloyr_isom"/>
</dbReference>
<protein>
    <submittedName>
        <fullName evidence="2">TIGR03086 family protein</fullName>
    </submittedName>
</protein>
<dbReference type="InterPro" id="IPR034660">
    <property type="entry name" value="DinB/YfiT-like"/>
</dbReference>
<proteinExistence type="predicted"/>
<dbReference type="RefSeq" id="WP_090935319.1">
    <property type="nucleotide sequence ID" value="NZ_FNDJ01000011.1"/>
</dbReference>
<evidence type="ECO:0000259" key="1">
    <source>
        <dbReference type="Pfam" id="PF11716"/>
    </source>
</evidence>
<evidence type="ECO:0000313" key="3">
    <source>
        <dbReference type="Proteomes" id="UP000199202"/>
    </source>
</evidence>
<keyword evidence="3" id="KW-1185">Reference proteome</keyword>
<accession>A0A1G8UTQ3</accession>
<dbReference type="STRING" id="633440.SAMN05421869_11194"/>
<feature type="domain" description="Mycothiol-dependent maleylpyruvate isomerase metal-binding" evidence="1">
    <location>
        <begin position="11"/>
        <end position="125"/>
    </location>
</feature>
<dbReference type="EMBL" id="FNDJ01000011">
    <property type="protein sequence ID" value="SDJ57183.1"/>
    <property type="molecule type" value="Genomic_DNA"/>
</dbReference>
<organism evidence="2 3">
    <name type="scientific">Nonomuraea jiangxiensis</name>
    <dbReference type="NCBI Taxonomy" id="633440"/>
    <lineage>
        <taxon>Bacteria</taxon>
        <taxon>Bacillati</taxon>
        <taxon>Actinomycetota</taxon>
        <taxon>Actinomycetes</taxon>
        <taxon>Streptosporangiales</taxon>
        <taxon>Streptosporangiaceae</taxon>
        <taxon>Nonomuraea</taxon>
    </lineage>
</organism>
<dbReference type="Gene3D" id="1.20.120.450">
    <property type="entry name" value="dinb family like domain"/>
    <property type="match status" value="1"/>
</dbReference>
<dbReference type="InterPro" id="IPR024344">
    <property type="entry name" value="MDMPI_metal-binding"/>
</dbReference>
<reference evidence="2 3" key="1">
    <citation type="submission" date="2016-10" db="EMBL/GenBank/DDBJ databases">
        <authorList>
            <person name="de Groot N.N."/>
        </authorList>
    </citation>
    <scope>NUCLEOTIDE SEQUENCE [LARGE SCALE GENOMIC DNA]</scope>
    <source>
        <strain evidence="2 3">CGMCC 4.6533</strain>
    </source>
</reference>
<dbReference type="SUPFAM" id="SSF109854">
    <property type="entry name" value="DinB/YfiT-like putative metalloenzymes"/>
    <property type="match status" value="1"/>
</dbReference>
<evidence type="ECO:0000313" key="2">
    <source>
        <dbReference type="EMBL" id="SDJ57183.1"/>
    </source>
</evidence>
<dbReference type="Pfam" id="PF11716">
    <property type="entry name" value="MDMPI_N"/>
    <property type="match status" value="1"/>
</dbReference>
<dbReference type="GO" id="GO:0046872">
    <property type="term" value="F:metal ion binding"/>
    <property type="evidence" value="ECO:0007669"/>
    <property type="project" value="InterPro"/>
</dbReference>